<sequence length="180" mass="21385">MSSNTNRAYVEAFQQGDEAAFEWIYQQYRGPLYQFIYRFTNEEQLSIDVVQDTFLQIQKDKDKYDAQKASFKTYLFQIAYNKMINKMKRRAKLKKILPFLVVEHRDIDIVDQLNVRFALQKLKEDHRAVIILSYYHRLTHEEIADVLAIPMGTVKSRLHHAIGQLKKILEVDDRGNERTI</sequence>
<keyword evidence="2" id="KW-0805">Transcription regulation</keyword>
<comment type="similarity">
    <text evidence="1">Belongs to the sigma-70 factor family. ECF subfamily.</text>
</comment>
<keyword evidence="4" id="KW-0238">DNA-binding</keyword>
<comment type="caution">
    <text evidence="8">The sequence shown here is derived from an EMBL/GenBank/DDBJ whole genome shotgun (WGS) entry which is preliminary data.</text>
</comment>
<dbReference type="InterPro" id="IPR013324">
    <property type="entry name" value="RNA_pol_sigma_r3/r4-like"/>
</dbReference>
<dbReference type="InterPro" id="IPR036388">
    <property type="entry name" value="WH-like_DNA-bd_sf"/>
</dbReference>
<accession>A0ABN0VX60</accession>
<dbReference type="PANTHER" id="PTHR43133:SF8">
    <property type="entry name" value="RNA POLYMERASE SIGMA FACTOR HI_1459-RELATED"/>
    <property type="match status" value="1"/>
</dbReference>
<dbReference type="EMBL" id="BAAADJ010000006">
    <property type="protein sequence ID" value="GAA0319558.1"/>
    <property type="molecule type" value="Genomic_DNA"/>
</dbReference>
<reference evidence="8 9" key="1">
    <citation type="journal article" date="2019" name="Int. J. Syst. Evol. Microbiol.">
        <title>The Global Catalogue of Microorganisms (GCM) 10K type strain sequencing project: providing services to taxonomists for standard genome sequencing and annotation.</title>
        <authorList>
            <consortium name="The Broad Institute Genomics Platform"/>
            <consortium name="The Broad Institute Genome Sequencing Center for Infectious Disease"/>
            <person name="Wu L."/>
            <person name="Ma J."/>
        </authorList>
    </citation>
    <scope>NUCLEOTIDE SEQUENCE [LARGE SCALE GENOMIC DNA]</scope>
    <source>
        <strain evidence="8 9">JCM 9731</strain>
    </source>
</reference>
<evidence type="ECO:0000256" key="2">
    <source>
        <dbReference type="ARBA" id="ARBA00023015"/>
    </source>
</evidence>
<evidence type="ECO:0000256" key="1">
    <source>
        <dbReference type="ARBA" id="ARBA00010641"/>
    </source>
</evidence>
<keyword evidence="9" id="KW-1185">Reference proteome</keyword>
<evidence type="ECO:0000259" key="7">
    <source>
        <dbReference type="Pfam" id="PF04545"/>
    </source>
</evidence>
<evidence type="ECO:0000256" key="5">
    <source>
        <dbReference type="ARBA" id="ARBA00023163"/>
    </source>
</evidence>
<evidence type="ECO:0000313" key="9">
    <source>
        <dbReference type="Proteomes" id="UP001500782"/>
    </source>
</evidence>
<dbReference type="InterPro" id="IPR007627">
    <property type="entry name" value="RNA_pol_sigma70_r2"/>
</dbReference>
<dbReference type="RefSeq" id="WP_343796523.1">
    <property type="nucleotide sequence ID" value="NZ_BAAADJ010000006.1"/>
</dbReference>
<dbReference type="Pfam" id="PF04542">
    <property type="entry name" value="Sigma70_r2"/>
    <property type="match status" value="1"/>
</dbReference>
<dbReference type="Proteomes" id="UP001500782">
    <property type="component" value="Unassembled WGS sequence"/>
</dbReference>
<dbReference type="InterPro" id="IPR007630">
    <property type="entry name" value="RNA_pol_sigma70_r4"/>
</dbReference>
<dbReference type="InterPro" id="IPR014284">
    <property type="entry name" value="RNA_pol_sigma-70_dom"/>
</dbReference>
<protein>
    <submittedName>
        <fullName evidence="8">Sigma-70 family RNA polymerase sigma factor</fullName>
    </submittedName>
</protein>
<proteinExistence type="inferred from homology"/>
<evidence type="ECO:0000256" key="3">
    <source>
        <dbReference type="ARBA" id="ARBA00023082"/>
    </source>
</evidence>
<dbReference type="SUPFAM" id="SSF88946">
    <property type="entry name" value="Sigma2 domain of RNA polymerase sigma factors"/>
    <property type="match status" value="1"/>
</dbReference>
<dbReference type="Pfam" id="PF04545">
    <property type="entry name" value="Sigma70_r4"/>
    <property type="match status" value="1"/>
</dbReference>
<dbReference type="InterPro" id="IPR013325">
    <property type="entry name" value="RNA_pol_sigma_r2"/>
</dbReference>
<keyword evidence="3" id="KW-0731">Sigma factor</keyword>
<dbReference type="Gene3D" id="1.10.10.10">
    <property type="entry name" value="Winged helix-like DNA-binding domain superfamily/Winged helix DNA-binding domain"/>
    <property type="match status" value="1"/>
</dbReference>
<feature type="domain" description="RNA polymerase sigma-70 region 2" evidence="6">
    <location>
        <begin position="24"/>
        <end position="91"/>
    </location>
</feature>
<dbReference type="NCBIfam" id="TIGR02937">
    <property type="entry name" value="sigma70-ECF"/>
    <property type="match status" value="1"/>
</dbReference>
<name>A0ABN0VX60_9BACI</name>
<dbReference type="InterPro" id="IPR039425">
    <property type="entry name" value="RNA_pol_sigma-70-like"/>
</dbReference>
<dbReference type="SUPFAM" id="SSF88659">
    <property type="entry name" value="Sigma3 and sigma4 domains of RNA polymerase sigma factors"/>
    <property type="match status" value="1"/>
</dbReference>
<keyword evidence="5" id="KW-0804">Transcription</keyword>
<evidence type="ECO:0000256" key="4">
    <source>
        <dbReference type="ARBA" id="ARBA00023125"/>
    </source>
</evidence>
<organism evidence="8 9">
    <name type="scientific">Bacillus carboniphilus</name>
    <dbReference type="NCBI Taxonomy" id="86663"/>
    <lineage>
        <taxon>Bacteria</taxon>
        <taxon>Bacillati</taxon>
        <taxon>Bacillota</taxon>
        <taxon>Bacilli</taxon>
        <taxon>Bacillales</taxon>
        <taxon>Bacillaceae</taxon>
        <taxon>Bacillus</taxon>
    </lineage>
</organism>
<evidence type="ECO:0000313" key="8">
    <source>
        <dbReference type="EMBL" id="GAA0319558.1"/>
    </source>
</evidence>
<dbReference type="Gene3D" id="1.10.1740.10">
    <property type="match status" value="1"/>
</dbReference>
<evidence type="ECO:0000259" key="6">
    <source>
        <dbReference type="Pfam" id="PF04542"/>
    </source>
</evidence>
<dbReference type="PANTHER" id="PTHR43133">
    <property type="entry name" value="RNA POLYMERASE ECF-TYPE SIGMA FACTO"/>
    <property type="match status" value="1"/>
</dbReference>
<gene>
    <name evidence="8" type="ORF">GCM10008967_07610</name>
</gene>
<feature type="domain" description="RNA polymerase sigma-70 region 4" evidence="7">
    <location>
        <begin position="118"/>
        <end position="167"/>
    </location>
</feature>
<dbReference type="CDD" id="cd06171">
    <property type="entry name" value="Sigma70_r4"/>
    <property type="match status" value="1"/>
</dbReference>